<dbReference type="SMART" id="SM01092">
    <property type="entry name" value="CO_deh_flav_C"/>
    <property type="match status" value="1"/>
</dbReference>
<evidence type="ECO:0000256" key="3">
    <source>
        <dbReference type="ARBA" id="ARBA00006849"/>
    </source>
</evidence>
<dbReference type="Gene3D" id="3.30.390.50">
    <property type="entry name" value="CO dehydrogenase flavoprotein, C-terminal domain"/>
    <property type="match status" value="1"/>
</dbReference>
<comment type="cofactor">
    <cofactor evidence="23">
        <name>Mo-molybdopterin</name>
        <dbReference type="ChEBI" id="CHEBI:71302"/>
    </cofactor>
    <text evidence="23">Binds 1 Mo-molybdopterin (Mo-MPT) cofactor per subunit.</text>
</comment>
<dbReference type="InterPro" id="IPR005107">
    <property type="entry name" value="CO_DH_flav_C"/>
</dbReference>
<gene>
    <name evidence="26" type="ORF">GSOID_T00014397001</name>
</gene>
<dbReference type="InterPro" id="IPR022407">
    <property type="entry name" value="OxRdtase_Mopterin_BS"/>
</dbReference>
<keyword evidence="16" id="KW-0576">Peroxisome</keyword>
<organism evidence="26">
    <name type="scientific">Oikopleura dioica</name>
    <name type="common">Tunicate</name>
    <dbReference type="NCBI Taxonomy" id="34765"/>
    <lineage>
        <taxon>Eukaryota</taxon>
        <taxon>Metazoa</taxon>
        <taxon>Chordata</taxon>
        <taxon>Tunicata</taxon>
        <taxon>Appendicularia</taxon>
        <taxon>Copelata</taxon>
        <taxon>Oikopleuridae</taxon>
        <taxon>Oikopleura</taxon>
    </lineage>
</organism>
<dbReference type="Pfam" id="PF20256">
    <property type="entry name" value="MoCoBD_2"/>
    <property type="match status" value="1"/>
</dbReference>
<dbReference type="Pfam" id="PF01799">
    <property type="entry name" value="Fer2_2"/>
    <property type="match status" value="1"/>
</dbReference>
<dbReference type="Gene3D" id="1.10.150.120">
    <property type="entry name" value="[2Fe-2S]-binding domain"/>
    <property type="match status" value="1"/>
</dbReference>
<evidence type="ECO:0000256" key="14">
    <source>
        <dbReference type="ARBA" id="ARBA00023014"/>
    </source>
</evidence>
<dbReference type="InterPro" id="IPR008274">
    <property type="entry name" value="AldOxase/xan_DH_MoCoBD1"/>
</dbReference>
<feature type="binding site" evidence="23">
    <location>
        <position position="1073"/>
    </location>
    <ligand>
        <name>Mo-molybdopterin</name>
        <dbReference type="ChEBI" id="CHEBI:71302"/>
    </ligand>
    <ligandPart>
        <name>Mo</name>
        <dbReference type="ChEBI" id="CHEBI:28685"/>
    </ligandPart>
</feature>
<feature type="binding site" evidence="22">
    <location>
        <position position="331"/>
    </location>
    <ligand>
        <name>FAD</name>
        <dbReference type="ChEBI" id="CHEBI:57692"/>
    </ligand>
</feature>
<evidence type="ECO:0000256" key="18">
    <source>
        <dbReference type="ARBA" id="ARBA00047378"/>
    </source>
</evidence>
<comment type="catalytic activity">
    <reaction evidence="19">
        <text>xanthine + NAD(+) + H2O = urate + NADH + H(+)</text>
        <dbReference type="Rhea" id="RHEA:16669"/>
        <dbReference type="ChEBI" id="CHEBI:15377"/>
        <dbReference type="ChEBI" id="CHEBI:15378"/>
        <dbReference type="ChEBI" id="CHEBI:17712"/>
        <dbReference type="ChEBI" id="CHEBI:17775"/>
        <dbReference type="ChEBI" id="CHEBI:57540"/>
        <dbReference type="ChEBI" id="CHEBI:57945"/>
        <dbReference type="EC" id="1.17.1.4"/>
    </reaction>
</comment>
<keyword evidence="27" id="KW-1185">Reference proteome</keyword>
<dbReference type="Proteomes" id="UP000001307">
    <property type="component" value="Unassembled WGS sequence"/>
</dbReference>
<dbReference type="InterPro" id="IPR002888">
    <property type="entry name" value="2Fe-2S-bd"/>
</dbReference>
<evidence type="ECO:0000256" key="6">
    <source>
        <dbReference type="ARBA" id="ARBA00019137"/>
    </source>
</evidence>
<feature type="binding site" evidence="23">
    <location>
        <position position="148"/>
    </location>
    <ligand>
        <name>[2Fe-2S] cluster</name>
        <dbReference type="ChEBI" id="CHEBI:190135"/>
        <label>2</label>
    </ligand>
</feature>
<dbReference type="PROSITE" id="PS51085">
    <property type="entry name" value="2FE2S_FER_2"/>
    <property type="match status" value="1"/>
</dbReference>
<dbReference type="InterPro" id="IPR037165">
    <property type="entry name" value="AldOxase/xan_DH_Mopterin-bd_sf"/>
</dbReference>
<evidence type="ECO:0000256" key="4">
    <source>
        <dbReference type="ARBA" id="ARBA00013123"/>
    </source>
</evidence>
<evidence type="ECO:0000256" key="9">
    <source>
        <dbReference type="ARBA" id="ARBA00022714"/>
    </source>
</evidence>
<dbReference type="InterPro" id="IPR001041">
    <property type="entry name" value="2Fe-2S_ferredoxin-type"/>
</dbReference>
<dbReference type="EC" id="1.17.3.2" evidence="5"/>
<dbReference type="Pfam" id="PF03450">
    <property type="entry name" value="CO_deh_flav_C"/>
    <property type="match status" value="1"/>
</dbReference>
<evidence type="ECO:0000256" key="7">
    <source>
        <dbReference type="ARBA" id="ARBA00022505"/>
    </source>
</evidence>
<reference evidence="26" key="1">
    <citation type="journal article" date="2010" name="Science">
        <title>Plasticity of animal genome architecture unmasked by rapid evolution of a pelagic tunicate.</title>
        <authorList>
            <person name="Denoeud F."/>
            <person name="Henriet S."/>
            <person name="Mungpakdee S."/>
            <person name="Aury J.M."/>
            <person name="Da Silva C."/>
            <person name="Brinkmann H."/>
            <person name="Mikhaleva J."/>
            <person name="Olsen L.C."/>
            <person name="Jubin C."/>
            <person name="Canestro C."/>
            <person name="Bouquet J.M."/>
            <person name="Danks G."/>
            <person name="Poulain J."/>
            <person name="Campsteijn C."/>
            <person name="Adamski M."/>
            <person name="Cross I."/>
            <person name="Yadetie F."/>
            <person name="Muffato M."/>
            <person name="Louis A."/>
            <person name="Butcher S."/>
            <person name="Tsagkogeorga G."/>
            <person name="Konrad A."/>
            <person name="Singh S."/>
            <person name="Jensen M.F."/>
            <person name="Cong E.H."/>
            <person name="Eikeseth-Otteraa H."/>
            <person name="Noel B."/>
            <person name="Anthouard V."/>
            <person name="Porcel B.M."/>
            <person name="Kachouri-Lafond R."/>
            <person name="Nishino A."/>
            <person name="Ugolini M."/>
            <person name="Chourrout P."/>
            <person name="Nishida H."/>
            <person name="Aasland R."/>
            <person name="Huzurbazar S."/>
            <person name="Westhof E."/>
            <person name="Delsuc F."/>
            <person name="Lehrach H."/>
            <person name="Reinhardt R."/>
            <person name="Weissenbach J."/>
            <person name="Roy S.W."/>
            <person name="Artiguenave F."/>
            <person name="Postlethwait J.H."/>
            <person name="Manak J.R."/>
            <person name="Thompson E.M."/>
            <person name="Jaillon O."/>
            <person name="Du Pasquier L."/>
            <person name="Boudinot P."/>
            <person name="Liberles D.A."/>
            <person name="Volff J.N."/>
            <person name="Philippe H."/>
            <person name="Lenhard B."/>
            <person name="Roest Crollius H."/>
            <person name="Wincker P."/>
            <person name="Chourrout D."/>
        </authorList>
    </citation>
    <scope>NUCLEOTIDE SEQUENCE [LARGE SCALE GENOMIC DNA]</scope>
</reference>
<feature type="domain" description="FAD-binding PCMH-type" evidence="25">
    <location>
        <begin position="223"/>
        <end position="414"/>
    </location>
</feature>
<dbReference type="InterPro" id="IPR016169">
    <property type="entry name" value="FAD-bd_PCMH_sub2"/>
</dbReference>
<feature type="active site" description="Proton acceptor" evidence="21">
    <location>
        <position position="1269"/>
    </location>
</feature>
<dbReference type="FunFam" id="3.30.365.10:FF:000002">
    <property type="entry name" value="Xanthine dehydrogenase oxidase"/>
    <property type="match status" value="1"/>
</dbReference>
<dbReference type="Gene3D" id="3.30.43.10">
    <property type="entry name" value="Uridine Diphospho-n-acetylenolpyruvylglucosamine Reductase, domain 2"/>
    <property type="match status" value="1"/>
</dbReference>
<comment type="subcellular location">
    <subcellularLocation>
        <location evidence="2">Peroxisome</location>
    </subcellularLocation>
</comment>
<dbReference type="Gene3D" id="3.10.20.30">
    <property type="match status" value="1"/>
</dbReference>
<feature type="binding site" evidence="23">
    <location>
        <position position="114"/>
    </location>
    <ligand>
        <name>[2Fe-2S] cluster</name>
        <dbReference type="ChEBI" id="CHEBI:190135"/>
        <label>2</label>
    </ligand>
</feature>
<dbReference type="SUPFAM" id="SSF54665">
    <property type="entry name" value="CO dehydrogenase molybdoprotein N-domain-like"/>
    <property type="match status" value="1"/>
</dbReference>
<dbReference type="GO" id="GO:0004854">
    <property type="term" value="F:xanthine dehydrogenase activity"/>
    <property type="evidence" value="ECO:0007669"/>
    <property type="project" value="UniProtKB-EC"/>
</dbReference>
<feature type="binding site" evidence="22">
    <location>
        <position position="422"/>
    </location>
    <ligand>
        <name>FAD</name>
        <dbReference type="ChEBI" id="CHEBI:57692"/>
    </ligand>
</feature>
<comment type="cofactor">
    <cofactor evidence="23">
        <name>[2Fe-2S] cluster</name>
        <dbReference type="ChEBI" id="CHEBI:190135"/>
    </cofactor>
    <text evidence="23">Binds 2 [2Fe-2S] clusters.</text>
</comment>
<dbReference type="Pfam" id="PF01315">
    <property type="entry name" value="Ald_Xan_dh_C"/>
    <property type="match status" value="1"/>
</dbReference>
<evidence type="ECO:0000256" key="23">
    <source>
        <dbReference type="PIRSR" id="PIRSR000127-3"/>
    </source>
</evidence>
<dbReference type="FunFam" id="3.10.20.30:FF:000015">
    <property type="entry name" value="Aldehyde oxidase 1"/>
    <property type="match status" value="1"/>
</dbReference>
<dbReference type="InterPro" id="IPR036318">
    <property type="entry name" value="FAD-bd_PCMH-like_sf"/>
</dbReference>
<evidence type="ECO:0000313" key="26">
    <source>
        <dbReference type="EMBL" id="CBY10787.1"/>
    </source>
</evidence>
<dbReference type="InterPro" id="IPR036010">
    <property type="entry name" value="2Fe-2S_ferredoxin-like_sf"/>
</dbReference>
<dbReference type="FunFam" id="3.30.465.10:FF:000004">
    <property type="entry name" value="Xanthine dehydrogenase/oxidase"/>
    <property type="match status" value="1"/>
</dbReference>
<dbReference type="InterPro" id="IPR006058">
    <property type="entry name" value="2Fe2S_fd_BS"/>
</dbReference>
<keyword evidence="9 23" id="KW-0001">2Fe-2S</keyword>
<keyword evidence="11 22" id="KW-0274">FAD</keyword>
<protein>
    <recommendedName>
        <fullName evidence="6">Xanthine dehydrogenase/oxidase</fullName>
        <ecNumber evidence="4">1.17.1.4</ecNumber>
        <ecNumber evidence="5">1.17.3.2</ecNumber>
    </recommendedName>
</protein>
<dbReference type="InterPro" id="IPR016166">
    <property type="entry name" value="FAD-bd_PCMH"/>
</dbReference>
<evidence type="ECO:0000256" key="20">
    <source>
        <dbReference type="ARBA" id="ARBA00049517"/>
    </source>
</evidence>
<dbReference type="PANTHER" id="PTHR45444">
    <property type="entry name" value="XANTHINE DEHYDROGENASE"/>
    <property type="match status" value="1"/>
</dbReference>
<evidence type="ECO:0000256" key="8">
    <source>
        <dbReference type="ARBA" id="ARBA00022630"/>
    </source>
</evidence>
<dbReference type="SUPFAM" id="SSF55447">
    <property type="entry name" value="CO dehydrogenase flavoprotein C-terminal domain-like"/>
    <property type="match status" value="1"/>
</dbReference>
<dbReference type="FunCoup" id="E4XL26">
    <property type="interactions" value="3"/>
</dbReference>
<dbReference type="GO" id="GO:0004855">
    <property type="term" value="F:xanthine oxidase activity"/>
    <property type="evidence" value="ECO:0007669"/>
    <property type="project" value="UniProtKB-EC"/>
</dbReference>
<dbReference type="Gene3D" id="3.30.465.10">
    <property type="match status" value="1"/>
</dbReference>
<dbReference type="GO" id="GO:0005506">
    <property type="term" value="F:iron ion binding"/>
    <property type="evidence" value="ECO:0007669"/>
    <property type="project" value="InterPro"/>
</dbReference>
<keyword evidence="14 23" id="KW-0411">Iron-sulfur</keyword>
<dbReference type="EC" id="1.17.1.4" evidence="4"/>
<dbReference type="GO" id="GO:0051537">
    <property type="term" value="F:2 iron, 2 sulfur cluster binding"/>
    <property type="evidence" value="ECO:0007669"/>
    <property type="project" value="UniProtKB-KW"/>
</dbReference>
<dbReference type="FunFam" id="3.30.43.10:FF:000001">
    <property type="entry name" value="Xanthine dehydrogenase/oxidase"/>
    <property type="match status" value="1"/>
</dbReference>
<dbReference type="Gene3D" id="3.90.1170.50">
    <property type="entry name" value="Aldehyde oxidase/xanthine dehydrogenase, a/b hammerhead"/>
    <property type="match status" value="1"/>
</dbReference>
<feature type="binding site" evidence="22">
    <location>
        <position position="903"/>
    </location>
    <ligand>
        <name>substrate</name>
    </ligand>
</feature>
<dbReference type="GO" id="GO:0006145">
    <property type="term" value="P:purine nucleobase catabolic process"/>
    <property type="evidence" value="ECO:0007669"/>
    <property type="project" value="UniProtKB-ARBA"/>
</dbReference>
<dbReference type="FunFam" id="3.30.365.10:FF:000001">
    <property type="entry name" value="Xanthine dehydrogenase oxidase"/>
    <property type="match status" value="1"/>
</dbReference>
<dbReference type="SUPFAM" id="SSF54292">
    <property type="entry name" value="2Fe-2S ferredoxin-like"/>
    <property type="match status" value="1"/>
</dbReference>
<comment type="catalytic activity">
    <reaction evidence="20">
        <text>hypoxanthine + NAD(+) + H2O = xanthine + NADH + H(+)</text>
        <dbReference type="Rhea" id="RHEA:24670"/>
        <dbReference type="ChEBI" id="CHEBI:15377"/>
        <dbReference type="ChEBI" id="CHEBI:15378"/>
        <dbReference type="ChEBI" id="CHEBI:17368"/>
        <dbReference type="ChEBI" id="CHEBI:17712"/>
        <dbReference type="ChEBI" id="CHEBI:57540"/>
        <dbReference type="ChEBI" id="CHEBI:57945"/>
        <dbReference type="EC" id="1.17.1.4"/>
    </reaction>
</comment>
<keyword evidence="12" id="KW-0560">Oxidoreductase</keyword>
<sequence>MEEGPLVFFVNGKRVQDAKVDPEETLLYYLRNTLKLCGTKLGCGEGGCGACTVMVSHFKDGKVVHRAVNACLAPVMSVHLCAVTTVEGIGSTKTKLHKVQRVLVENHGSQCGFCTPGIVMSMYTLLRTNPVPTEHMIERALQGNLCRCTGYRPILQGFKMFTAEGRIDDENNNGPASGVCALGDDCCKNNPSWISLYTPDDASQEPIFPPELKTANFSAPLLLAGPRATWFRPASLVDFLKLRMNHPESKVITGNTECGVETKFGGRFYPKLISPVAVPELNVIRINEARIVAGAAATLNEIDAEIRKFCKTSPGARNQVGEAIVEILRWFAGDQIRNVSAIGGNLMTASPISDLTPILMAAGATAKFAKFNGESQIPETSCVPIDATFFTGYRKTVMPETSALLEVLIPHNAENGFFRAYKQSKRKEDDIAIVNAAFLVDFEPDSLIIKTFRASYGGVGPTTRLAKSADKFIGLEWNEQLLTDMSEALQSEFDLPANCPGGFVAYRKCLVTSFFFKFFITVQHELSKKGLCAPVKDSDVSDLDREPFESIQCADVETSDAVGQSKKIISGAKQCSGEAVYLDDMPKLDGELYFGPVLSQRAHAKIKSVDFSAADAVEGVAGHVWWKDVKGENKINDEEYFRQELVTSCGQIIAGVLAVDEKIARRAARLVKVEYEDVSPIIVTIEDAIKHESFLPNAPRLRHDRGDPDAAFEEAEHKIESSVRMGGQEHFYFETNASYCIPIDNSDEFHLHSSCQNIAEGQHSAAHALGVQMNHVKFDVKRLGGGFGGKESRFHLLSSAVAVAAQKFNRPVRCMLDRDEDMMYSGGRHAFYSEYKVGFDSAGKISSVAINGYQNAGCSTDLSVGVLSRYIDHSINCYNFPHFRVVGHCMRTNTPSNTAFRGFGGPQGMLVAEDIISKVADYLKLPVEEVRKTNFLKKGDRLPFGTDDKQILTDEHIIEDLYEKTDASWNLAKRRAANEEFNKVNKFKKRGVALVPTQFGIAFGLKFLNQGGALVQIYTDGSVLVAHGGVEMGQGLYTKMIQIASKELDVPFEKIHTLETSSTTVPNASPTAASYSSDINGWAVKKACEELRERLAPIHETDPFISWEEKIKKAHLQRISLSATAFWKAPDVTWDPIARIGKRYNYYCYGACGADVEVDLLTGHHTVNRFLNRNELNLIQVRDAEIMMDVGRSLNPAVDIGQVEGAFMQGVGLMTMEEELYSPTGRLLTRGPGAYKIPGFGDIPAKLKVSLYDKFSNRHGLYHSKGVGEPPLFMGAGVFYALRDAIRQVNSEPVLDWHSPATVEKIRLSVGDALSTSVSLEFGKNSLLFSIFRQNRRLQLRMLLGAFVDKLVDFYLKLFSLYTFSVVQTMILYKNMSHDISILFSAIKVFINKMASSSLVCKMASSTPSSAVHPLLEALP</sequence>
<keyword evidence="8" id="KW-0285">Flavoprotein</keyword>
<feature type="binding site" evidence="22">
    <location>
        <position position="869"/>
    </location>
    <ligand>
        <name>substrate</name>
    </ligand>
</feature>
<comment type="cofactor">
    <cofactor evidence="17">
        <name>[2Fe-2S] cluster</name>
        <dbReference type="ChEBI" id="CHEBI:190135"/>
    </cofactor>
</comment>
<dbReference type="GO" id="GO:0043546">
    <property type="term" value="F:molybdopterin cofactor binding"/>
    <property type="evidence" value="ECO:0007669"/>
    <property type="project" value="InterPro"/>
</dbReference>
<feature type="domain" description="2Fe-2S ferredoxin-type" evidence="24">
    <location>
        <begin position="4"/>
        <end position="89"/>
    </location>
</feature>
<feature type="binding site" evidence="23">
    <location>
        <position position="43"/>
    </location>
    <ligand>
        <name>[2Fe-2S] cluster</name>
        <dbReference type="ChEBI" id="CHEBI:190135"/>
        <label>1</label>
    </ligand>
</feature>
<dbReference type="InterPro" id="IPR000674">
    <property type="entry name" value="Ald_Oxase/Xan_DH_a/b"/>
</dbReference>
<feature type="binding site" evidence="22">
    <location>
        <position position="791"/>
    </location>
    <ligand>
        <name>substrate</name>
    </ligand>
</feature>
<proteinExistence type="inferred from homology"/>
<evidence type="ECO:0000256" key="12">
    <source>
        <dbReference type="ARBA" id="ARBA00023002"/>
    </source>
</evidence>
<dbReference type="SUPFAM" id="SSF47741">
    <property type="entry name" value="CO dehydrogenase ISP C-domain like"/>
    <property type="match status" value="1"/>
</dbReference>
<dbReference type="InterPro" id="IPR012675">
    <property type="entry name" value="Beta-grasp_dom_sf"/>
</dbReference>
<feature type="binding site" evidence="23">
    <location>
        <position position="901"/>
    </location>
    <ligand>
        <name>Mo-molybdopterin</name>
        <dbReference type="ChEBI" id="CHEBI:71302"/>
    </ligand>
    <ligandPart>
        <name>Mo</name>
        <dbReference type="ChEBI" id="CHEBI:28685"/>
    </ligandPart>
</feature>
<evidence type="ECO:0000256" key="1">
    <source>
        <dbReference type="ARBA" id="ARBA00001974"/>
    </source>
</evidence>
<evidence type="ECO:0000256" key="2">
    <source>
        <dbReference type="ARBA" id="ARBA00004275"/>
    </source>
</evidence>
<dbReference type="PIRSF" id="PIRSF000127">
    <property type="entry name" value="Xanthine_DH"/>
    <property type="match status" value="1"/>
</dbReference>
<dbReference type="InterPro" id="IPR002346">
    <property type="entry name" value="Mopterin_DH_FAD-bd"/>
</dbReference>
<evidence type="ECO:0000256" key="11">
    <source>
        <dbReference type="ARBA" id="ARBA00022827"/>
    </source>
</evidence>
<dbReference type="PROSITE" id="PS51387">
    <property type="entry name" value="FAD_PCMH"/>
    <property type="match status" value="1"/>
</dbReference>
<dbReference type="NCBIfam" id="TIGR02963">
    <property type="entry name" value="xanthine_xdhA"/>
    <property type="match status" value="1"/>
</dbReference>
<keyword evidence="10 23" id="KW-0479">Metal-binding</keyword>
<evidence type="ECO:0000259" key="24">
    <source>
        <dbReference type="PROSITE" id="PS51085"/>
    </source>
</evidence>
<evidence type="ECO:0000256" key="10">
    <source>
        <dbReference type="ARBA" id="ARBA00022723"/>
    </source>
</evidence>
<feature type="binding site" evidence="23">
    <location>
        <position position="787"/>
    </location>
    <ligand>
        <name>Mo-molybdopterin</name>
        <dbReference type="ChEBI" id="CHEBI:71302"/>
    </ligand>
    <ligandPart>
        <name>Mo</name>
        <dbReference type="ChEBI" id="CHEBI:28685"/>
    </ligandPart>
</feature>
<evidence type="ECO:0000256" key="17">
    <source>
        <dbReference type="ARBA" id="ARBA00034078"/>
    </source>
</evidence>
<comment type="similarity">
    <text evidence="3">Belongs to the xanthine dehydrogenase family.</text>
</comment>
<evidence type="ECO:0000256" key="5">
    <source>
        <dbReference type="ARBA" id="ARBA00013221"/>
    </source>
</evidence>
<dbReference type="FunFam" id="3.30.365.10:FF:000003">
    <property type="entry name" value="Aldehyde oxidase 1"/>
    <property type="match status" value="1"/>
</dbReference>
<evidence type="ECO:0000256" key="21">
    <source>
        <dbReference type="PIRSR" id="PIRSR000127-1"/>
    </source>
</evidence>
<dbReference type="InterPro" id="IPR016208">
    <property type="entry name" value="Ald_Oxase/xanthine_DH-like"/>
</dbReference>
<dbReference type="PANTHER" id="PTHR45444:SF3">
    <property type="entry name" value="XANTHINE DEHYDROGENASE"/>
    <property type="match status" value="1"/>
</dbReference>
<dbReference type="GO" id="GO:0005777">
    <property type="term" value="C:peroxisome"/>
    <property type="evidence" value="ECO:0007669"/>
    <property type="project" value="UniProtKB-SubCell"/>
</dbReference>
<comment type="cofactor">
    <cofactor evidence="1 22">
        <name>FAD</name>
        <dbReference type="ChEBI" id="CHEBI:57692"/>
    </cofactor>
</comment>
<feature type="binding site" evidence="22">
    <location>
        <position position="354"/>
    </location>
    <ligand>
        <name>FAD</name>
        <dbReference type="ChEBI" id="CHEBI:57692"/>
    </ligand>
</feature>
<dbReference type="Pfam" id="PF00941">
    <property type="entry name" value="FAD_binding_5"/>
    <property type="match status" value="1"/>
</dbReference>
<dbReference type="InParanoid" id="E4XL26"/>
<feature type="binding site" evidence="23">
    <location>
        <position position="111"/>
    </location>
    <ligand>
        <name>[2Fe-2S] cluster</name>
        <dbReference type="ChEBI" id="CHEBI:190135"/>
        <label>2</label>
    </ligand>
</feature>
<evidence type="ECO:0000256" key="19">
    <source>
        <dbReference type="ARBA" id="ARBA00049017"/>
    </source>
</evidence>
<evidence type="ECO:0000256" key="15">
    <source>
        <dbReference type="ARBA" id="ARBA00023027"/>
    </source>
</evidence>
<dbReference type="PROSITE" id="PS00197">
    <property type="entry name" value="2FE2S_FER_1"/>
    <property type="match status" value="1"/>
</dbReference>
<keyword evidence="13 23" id="KW-0408">Iron</keyword>
<dbReference type="OrthoDB" id="8300278at2759"/>
<feature type="binding site" evidence="23">
    <location>
        <position position="146"/>
    </location>
    <ligand>
        <name>[2Fe-2S] cluster</name>
        <dbReference type="ChEBI" id="CHEBI:190135"/>
        <label>2</label>
    </ligand>
</feature>
<dbReference type="SUPFAM" id="SSF56003">
    <property type="entry name" value="Molybdenum cofactor-binding domain"/>
    <property type="match status" value="1"/>
</dbReference>
<feature type="binding site" evidence="23">
    <location>
        <position position="71"/>
    </location>
    <ligand>
        <name>[2Fe-2S] cluster</name>
        <dbReference type="ChEBI" id="CHEBI:190135"/>
        <label>1</label>
    </ligand>
</feature>
<dbReference type="SUPFAM" id="SSF56176">
    <property type="entry name" value="FAD-binding/transporter-associated domain-like"/>
    <property type="match status" value="1"/>
</dbReference>
<feature type="binding site" evidence="22">
    <location>
        <position position="404"/>
    </location>
    <ligand>
        <name>FAD</name>
        <dbReference type="ChEBI" id="CHEBI:57692"/>
    </ligand>
</feature>
<feature type="binding site" evidence="23">
    <location>
        <position position="48"/>
    </location>
    <ligand>
        <name>[2Fe-2S] cluster</name>
        <dbReference type="ChEBI" id="CHEBI:190135"/>
        <label>1</label>
    </ligand>
</feature>
<dbReference type="InterPro" id="IPR036856">
    <property type="entry name" value="Ald_Oxase/Xan_DH_a/b_sf"/>
</dbReference>
<dbReference type="InterPro" id="IPR036884">
    <property type="entry name" value="2Fe-2S-bd_dom_sf"/>
</dbReference>
<accession>E4XL26</accession>
<comment type="catalytic activity">
    <reaction evidence="18">
        <text>xanthine + O2 + H2O = urate + H2O2</text>
        <dbReference type="Rhea" id="RHEA:21132"/>
        <dbReference type="ChEBI" id="CHEBI:15377"/>
        <dbReference type="ChEBI" id="CHEBI:15379"/>
        <dbReference type="ChEBI" id="CHEBI:16240"/>
        <dbReference type="ChEBI" id="CHEBI:17712"/>
        <dbReference type="ChEBI" id="CHEBI:17775"/>
        <dbReference type="EC" id="1.17.3.2"/>
    </reaction>
</comment>
<dbReference type="Pfam" id="PF00111">
    <property type="entry name" value="Fer2"/>
    <property type="match status" value="1"/>
</dbReference>
<evidence type="ECO:0000256" key="22">
    <source>
        <dbReference type="PIRSR" id="PIRSR000127-2"/>
    </source>
</evidence>
<evidence type="ECO:0000256" key="16">
    <source>
        <dbReference type="ARBA" id="ARBA00023140"/>
    </source>
</evidence>
<dbReference type="InterPro" id="IPR014307">
    <property type="entry name" value="Xanthine_DH_ssu"/>
</dbReference>
<evidence type="ECO:0000313" key="27">
    <source>
        <dbReference type="Proteomes" id="UP000001307"/>
    </source>
</evidence>
<name>E4XL26_OIKDI</name>
<evidence type="ECO:0000256" key="13">
    <source>
        <dbReference type="ARBA" id="ARBA00023004"/>
    </source>
</evidence>
<evidence type="ECO:0000259" key="25">
    <source>
        <dbReference type="PROSITE" id="PS51387"/>
    </source>
</evidence>
<keyword evidence="15" id="KW-0520">NAD</keyword>
<dbReference type="Gene3D" id="3.30.365.10">
    <property type="entry name" value="Aldehyde oxidase/xanthine dehydrogenase, molybdopterin binding domain"/>
    <property type="match status" value="4"/>
</dbReference>
<feature type="binding site" evidence="23">
    <location>
        <position position="756"/>
    </location>
    <ligand>
        <name>Mo-molybdopterin</name>
        <dbReference type="ChEBI" id="CHEBI:71302"/>
    </ligand>
    <ligandPart>
        <name>Mo</name>
        <dbReference type="ChEBI" id="CHEBI:28685"/>
    </ligandPart>
</feature>
<dbReference type="PROSITE" id="PS00559">
    <property type="entry name" value="MOLYBDOPTERIN_EUK"/>
    <property type="match status" value="1"/>
</dbReference>
<dbReference type="InterPro" id="IPR036683">
    <property type="entry name" value="CO_DH_flav_C_dom_sf"/>
</dbReference>
<dbReference type="InterPro" id="IPR016167">
    <property type="entry name" value="FAD-bd_PCMH_sub1"/>
</dbReference>
<dbReference type="EMBL" id="FN653067">
    <property type="protein sequence ID" value="CBY10787.1"/>
    <property type="molecule type" value="Genomic_DNA"/>
</dbReference>
<feature type="binding site" evidence="23">
    <location>
        <position position="51"/>
    </location>
    <ligand>
        <name>[2Fe-2S] cluster</name>
        <dbReference type="ChEBI" id="CHEBI:190135"/>
        <label>1</label>
    </ligand>
</feature>
<dbReference type="SMART" id="SM01008">
    <property type="entry name" value="Ald_Xan_dh_C"/>
    <property type="match status" value="1"/>
</dbReference>
<dbReference type="Pfam" id="PF02738">
    <property type="entry name" value="MoCoBD_1"/>
    <property type="match status" value="1"/>
</dbReference>
<dbReference type="InterPro" id="IPR046867">
    <property type="entry name" value="AldOxase/xan_DH_MoCoBD2"/>
</dbReference>
<keyword evidence="7 23" id="KW-0500">Molybdenum</keyword>
<dbReference type="GO" id="GO:0071949">
    <property type="term" value="F:FAD binding"/>
    <property type="evidence" value="ECO:0007669"/>
    <property type="project" value="InterPro"/>
</dbReference>